<feature type="transmembrane region" description="Helical" evidence="1">
    <location>
        <begin position="35"/>
        <end position="55"/>
    </location>
</feature>
<dbReference type="InterPro" id="IPR053150">
    <property type="entry name" value="Teicoplanin_resist-assoc"/>
</dbReference>
<proteinExistence type="predicted"/>
<evidence type="ECO:0000313" key="3">
    <source>
        <dbReference type="EMBL" id="RIW27279.1"/>
    </source>
</evidence>
<gene>
    <name evidence="3" type="ORF">D3H55_23140</name>
</gene>
<accession>A0A3A1QMF3</accession>
<dbReference type="PANTHER" id="PTHR36834">
    <property type="entry name" value="MEMBRANE PROTEIN-RELATED"/>
    <property type="match status" value="1"/>
</dbReference>
<dbReference type="Pfam" id="PF04892">
    <property type="entry name" value="VanZ"/>
    <property type="match status" value="1"/>
</dbReference>
<feature type="transmembrane region" description="Helical" evidence="1">
    <location>
        <begin position="124"/>
        <end position="146"/>
    </location>
</feature>
<organism evidence="3 4">
    <name type="scientific">Bacillus salacetis</name>
    <dbReference type="NCBI Taxonomy" id="2315464"/>
    <lineage>
        <taxon>Bacteria</taxon>
        <taxon>Bacillati</taxon>
        <taxon>Bacillota</taxon>
        <taxon>Bacilli</taxon>
        <taxon>Bacillales</taxon>
        <taxon>Bacillaceae</taxon>
        <taxon>Bacillus</taxon>
    </lineage>
</organism>
<name>A0A3A1QMF3_9BACI</name>
<keyword evidence="1" id="KW-0472">Membrane</keyword>
<keyword evidence="4" id="KW-1185">Reference proteome</keyword>
<dbReference type="Proteomes" id="UP000265801">
    <property type="component" value="Unassembled WGS sequence"/>
</dbReference>
<dbReference type="AlphaFoldDB" id="A0A3A1QMF3"/>
<sequence length="196" mass="23043">MLHFRPFHFIPIILIYLIVMFFVRKKKRQPLMIHLVEFTFFIYVLLLISLTLLPIPIDKRLIQSMIETKTYAKNLFIPFQDILRTLPYAPISVTLKQLLGNILLFVPFGFYIPIITRYKNFKSVLLYTLAVSLSVEVLQQIISLLIGVRYRSFVVDDIMLNLIGGIIGYSIIKISWPLIRNLLIDRNNPAYNLWRV</sequence>
<feature type="transmembrane region" description="Helical" evidence="1">
    <location>
        <begin position="88"/>
        <end position="112"/>
    </location>
</feature>
<evidence type="ECO:0000313" key="4">
    <source>
        <dbReference type="Proteomes" id="UP000265801"/>
    </source>
</evidence>
<evidence type="ECO:0000256" key="1">
    <source>
        <dbReference type="SAM" id="Phobius"/>
    </source>
</evidence>
<evidence type="ECO:0000259" key="2">
    <source>
        <dbReference type="Pfam" id="PF04892"/>
    </source>
</evidence>
<feature type="transmembrane region" description="Helical" evidence="1">
    <location>
        <begin position="158"/>
        <end position="179"/>
    </location>
</feature>
<feature type="domain" description="VanZ-like" evidence="2">
    <location>
        <begin position="40"/>
        <end position="174"/>
    </location>
</feature>
<dbReference type="OrthoDB" id="4822551at2"/>
<reference evidence="3 4" key="1">
    <citation type="submission" date="2018-09" db="EMBL/GenBank/DDBJ databases">
        <title>Bacillus saliacetes sp. nov., isolated from Thai shrimp paste (Ka-pi).</title>
        <authorList>
            <person name="Daroonpunt R."/>
            <person name="Tanasupawat S."/>
            <person name="Yiamsombut S."/>
        </authorList>
    </citation>
    <scope>NUCLEOTIDE SEQUENCE [LARGE SCALE GENOMIC DNA]</scope>
    <source>
        <strain evidence="3 4">SKP7-4</strain>
    </source>
</reference>
<keyword evidence="1" id="KW-0812">Transmembrane</keyword>
<dbReference type="InterPro" id="IPR006976">
    <property type="entry name" value="VanZ-like"/>
</dbReference>
<feature type="transmembrane region" description="Helical" evidence="1">
    <location>
        <begin position="6"/>
        <end position="23"/>
    </location>
</feature>
<protein>
    <submittedName>
        <fullName evidence="3">VanZ family protein</fullName>
    </submittedName>
</protein>
<dbReference type="PANTHER" id="PTHR36834:SF1">
    <property type="entry name" value="INTEGRAL MEMBRANE PROTEIN"/>
    <property type="match status" value="1"/>
</dbReference>
<dbReference type="EMBL" id="QXIR01000057">
    <property type="protein sequence ID" value="RIW27279.1"/>
    <property type="molecule type" value="Genomic_DNA"/>
</dbReference>
<comment type="caution">
    <text evidence="3">The sequence shown here is derived from an EMBL/GenBank/DDBJ whole genome shotgun (WGS) entry which is preliminary data.</text>
</comment>
<keyword evidence="1" id="KW-1133">Transmembrane helix</keyword>